<evidence type="ECO:0000256" key="1">
    <source>
        <dbReference type="ARBA" id="ARBA00002663"/>
    </source>
</evidence>
<dbReference type="InterPro" id="IPR014721">
    <property type="entry name" value="Ribsml_uS5_D2-typ_fold_subgr"/>
</dbReference>
<dbReference type="InterPro" id="IPR020568">
    <property type="entry name" value="Ribosomal_Su5_D2-typ_SF"/>
</dbReference>
<keyword evidence="11" id="KW-1185">Reference proteome</keyword>
<evidence type="ECO:0000256" key="2">
    <source>
        <dbReference type="ARBA" id="ARBA00022694"/>
    </source>
</evidence>
<dbReference type="GO" id="GO:0030677">
    <property type="term" value="C:ribonuclease P complex"/>
    <property type="evidence" value="ECO:0007669"/>
    <property type="project" value="TreeGrafter"/>
</dbReference>
<evidence type="ECO:0000256" key="9">
    <source>
        <dbReference type="SAM" id="MobiDB-lite"/>
    </source>
</evidence>
<keyword evidence="5 7" id="KW-0378">Hydrolase</keyword>
<dbReference type="STRING" id="526227.Mesil_1539"/>
<comment type="catalytic activity">
    <reaction evidence="7">
        <text>Endonucleolytic cleavage of RNA, removing 5'-extranucleotides from tRNA precursor.</text>
        <dbReference type="EC" id="3.1.26.5"/>
    </reaction>
</comment>
<dbReference type="PANTHER" id="PTHR33992:SF1">
    <property type="entry name" value="RIBONUCLEASE P PROTEIN COMPONENT"/>
    <property type="match status" value="1"/>
</dbReference>
<evidence type="ECO:0000256" key="6">
    <source>
        <dbReference type="ARBA" id="ARBA00022884"/>
    </source>
</evidence>
<evidence type="ECO:0000313" key="11">
    <source>
        <dbReference type="Proteomes" id="UP000001916"/>
    </source>
</evidence>
<comment type="subunit">
    <text evidence="7">Consists of a catalytic RNA component (M1 or rnpB) and a protein subunit.</text>
</comment>
<dbReference type="HOGENOM" id="CLU_117179_4_2_0"/>
<dbReference type="HAMAP" id="MF_00227">
    <property type="entry name" value="RNase_P"/>
    <property type="match status" value="1"/>
</dbReference>
<dbReference type="GO" id="GO:0004526">
    <property type="term" value="F:ribonuclease P activity"/>
    <property type="evidence" value="ECO:0007669"/>
    <property type="project" value="UniProtKB-UniRule"/>
</dbReference>
<dbReference type="AlphaFoldDB" id="D7BF76"/>
<accession>D7BF76</accession>
<dbReference type="KEGG" id="msv:Mesil_1539"/>
<gene>
    <name evidence="7" type="primary">rnpA</name>
    <name evidence="10" type="ordered locus">Mesil_1539</name>
</gene>
<dbReference type="GO" id="GO:0001682">
    <property type="term" value="P:tRNA 5'-leader removal"/>
    <property type="evidence" value="ECO:0007669"/>
    <property type="project" value="UniProtKB-UniRule"/>
</dbReference>
<proteinExistence type="inferred from homology"/>
<evidence type="ECO:0000256" key="5">
    <source>
        <dbReference type="ARBA" id="ARBA00022801"/>
    </source>
</evidence>
<keyword evidence="2 7" id="KW-0819">tRNA processing</keyword>
<sequence length="98" mass="10812">MPLSSPPPVRPNAKERPSKLEPSPPYKAEVRVGIVVSKKVGKAVVRNKVRRRLREILRRMHLPSCELVVVAQPEAAGASFAELLRDLTQALKKAGLVQ</sequence>
<protein>
    <recommendedName>
        <fullName evidence="7 8">Ribonuclease P protein component</fullName>
        <shortName evidence="7">RNase P protein</shortName>
        <shortName evidence="7">RNaseP protein</shortName>
        <ecNumber evidence="7 8">3.1.26.5</ecNumber>
    </recommendedName>
    <alternativeName>
        <fullName evidence="7">Protein C5</fullName>
    </alternativeName>
</protein>
<evidence type="ECO:0000256" key="7">
    <source>
        <dbReference type="HAMAP-Rule" id="MF_00227"/>
    </source>
</evidence>
<comment type="similarity">
    <text evidence="7">Belongs to the RnpA family.</text>
</comment>
<evidence type="ECO:0000313" key="10">
    <source>
        <dbReference type="EMBL" id="ADH63429.1"/>
    </source>
</evidence>
<dbReference type="Pfam" id="PF00825">
    <property type="entry name" value="Ribonuclease_P"/>
    <property type="match status" value="1"/>
</dbReference>
<dbReference type="eggNOG" id="COG0594">
    <property type="taxonomic scope" value="Bacteria"/>
</dbReference>
<reference evidence="10 11" key="1">
    <citation type="journal article" date="2010" name="Stand. Genomic Sci.">
        <title>Complete genome sequence of Meiothermus silvanus type strain (VI-R2).</title>
        <authorList>
            <person name="Sikorski J."/>
            <person name="Tindall B.J."/>
            <person name="Lowry S."/>
            <person name="Lucas S."/>
            <person name="Nolan M."/>
            <person name="Copeland A."/>
            <person name="Glavina Del Rio T."/>
            <person name="Tice H."/>
            <person name="Cheng J.F."/>
            <person name="Han C."/>
            <person name="Pitluck S."/>
            <person name="Liolios K."/>
            <person name="Ivanova N."/>
            <person name="Mavromatis K."/>
            <person name="Mikhailova N."/>
            <person name="Pati A."/>
            <person name="Goodwin L."/>
            <person name="Chen A."/>
            <person name="Palaniappan K."/>
            <person name="Land M."/>
            <person name="Hauser L."/>
            <person name="Chang Y.J."/>
            <person name="Jeffries C.D."/>
            <person name="Rohde M."/>
            <person name="Goker M."/>
            <person name="Woyke T."/>
            <person name="Bristow J."/>
            <person name="Eisen J.A."/>
            <person name="Markowitz V."/>
            <person name="Hugenholtz P."/>
            <person name="Kyrpides N.C."/>
            <person name="Klenk H.P."/>
            <person name="Lapidus A."/>
        </authorList>
    </citation>
    <scope>NUCLEOTIDE SEQUENCE [LARGE SCALE GENOMIC DNA]</scope>
    <source>
        <strain evidence="11">ATCC 700542 / DSM 9946 / VI-R2</strain>
    </source>
</reference>
<keyword evidence="4 7" id="KW-0255">Endonuclease</keyword>
<evidence type="ECO:0000256" key="8">
    <source>
        <dbReference type="NCBIfam" id="TIGR00188"/>
    </source>
</evidence>
<evidence type="ECO:0000256" key="3">
    <source>
        <dbReference type="ARBA" id="ARBA00022722"/>
    </source>
</evidence>
<dbReference type="InterPro" id="IPR000100">
    <property type="entry name" value="RNase_P"/>
</dbReference>
<comment type="function">
    <text evidence="1 7">RNaseP catalyzes the removal of the 5'-leader sequence from pre-tRNA to produce the mature 5'-terminus. It can also cleave other RNA substrates such as 4.5S RNA. The protein component plays an auxiliary but essential role in vivo by binding to the 5'-leader sequence and broadening the substrate specificity of the ribozyme.</text>
</comment>
<dbReference type="EC" id="3.1.26.5" evidence="7 8"/>
<dbReference type="EMBL" id="CP002042">
    <property type="protein sequence ID" value="ADH63429.1"/>
    <property type="molecule type" value="Genomic_DNA"/>
</dbReference>
<keyword evidence="6 7" id="KW-0694">RNA-binding</keyword>
<organism evidence="10 11">
    <name type="scientific">Allomeiothermus silvanus (strain ATCC 700542 / DSM 9946 / NBRC 106475 / NCIMB 13440 / VI-R2)</name>
    <name type="common">Thermus silvanus</name>
    <dbReference type="NCBI Taxonomy" id="526227"/>
    <lineage>
        <taxon>Bacteria</taxon>
        <taxon>Thermotogati</taxon>
        <taxon>Deinococcota</taxon>
        <taxon>Deinococci</taxon>
        <taxon>Thermales</taxon>
        <taxon>Thermaceae</taxon>
        <taxon>Allomeiothermus</taxon>
    </lineage>
</organism>
<name>D7BF76_ALLS1</name>
<dbReference type="PROSITE" id="PS00648">
    <property type="entry name" value="RIBONUCLEASE_P"/>
    <property type="match status" value="1"/>
</dbReference>
<dbReference type="PANTHER" id="PTHR33992">
    <property type="entry name" value="RIBONUCLEASE P PROTEIN COMPONENT"/>
    <property type="match status" value="1"/>
</dbReference>
<evidence type="ECO:0000256" key="4">
    <source>
        <dbReference type="ARBA" id="ARBA00022759"/>
    </source>
</evidence>
<dbReference type="GO" id="GO:0042781">
    <property type="term" value="F:3'-tRNA processing endoribonuclease activity"/>
    <property type="evidence" value="ECO:0007669"/>
    <property type="project" value="TreeGrafter"/>
</dbReference>
<dbReference type="Gene3D" id="3.30.230.10">
    <property type="match status" value="1"/>
</dbReference>
<dbReference type="NCBIfam" id="TIGR00188">
    <property type="entry name" value="rnpA"/>
    <property type="match status" value="1"/>
</dbReference>
<keyword evidence="3 7" id="KW-0540">Nuclease</keyword>
<dbReference type="GO" id="GO:0000049">
    <property type="term" value="F:tRNA binding"/>
    <property type="evidence" value="ECO:0007669"/>
    <property type="project" value="UniProtKB-UniRule"/>
</dbReference>
<dbReference type="SUPFAM" id="SSF54211">
    <property type="entry name" value="Ribosomal protein S5 domain 2-like"/>
    <property type="match status" value="1"/>
</dbReference>
<dbReference type="InterPro" id="IPR020539">
    <property type="entry name" value="RNase_P_CS"/>
</dbReference>
<feature type="compositionally biased region" description="Pro residues" evidence="9">
    <location>
        <begin position="1"/>
        <end position="10"/>
    </location>
</feature>
<feature type="region of interest" description="Disordered" evidence="9">
    <location>
        <begin position="1"/>
        <end position="25"/>
    </location>
</feature>
<dbReference type="Proteomes" id="UP000001916">
    <property type="component" value="Chromosome"/>
</dbReference>